<dbReference type="RefSeq" id="WP_030004635.1">
    <property type="nucleotide sequence ID" value="NC_022549.1"/>
</dbReference>
<dbReference type="CDD" id="cd18184">
    <property type="entry name" value="ATP-synt_Fo_c_NaATPase"/>
    <property type="match status" value="1"/>
</dbReference>
<evidence type="ECO:0000313" key="14">
    <source>
        <dbReference type="EMBL" id="CCV65772.1"/>
    </source>
</evidence>
<dbReference type="Gene3D" id="1.20.120.610">
    <property type="entry name" value="lithium bound rotor ring of v- atpase"/>
    <property type="match status" value="1"/>
</dbReference>
<dbReference type="HAMAP" id="MF_01396">
    <property type="entry name" value="ATP_synth_c_bact"/>
    <property type="match status" value="1"/>
</dbReference>
<keyword evidence="11 12" id="KW-0066">ATP synthesis</keyword>
<sequence>MLDLLLQFIPNLVLAAEYNEFFARGMAYLGAGIAILTAAGTSFGQGFAAMKGAEAVGRQPEASGKITVTMIVGQVMVETSAIYSLIIAIILASK</sequence>
<dbReference type="EMBL" id="FO681348">
    <property type="protein sequence ID" value="CCV65772.1"/>
    <property type="molecule type" value="Genomic_DNA"/>
</dbReference>
<reference evidence="14 15" key="1">
    <citation type="journal article" date="2013" name="J. Mol. Microbiol. Biotechnol.">
        <title>Analysis of the Complete Genomes of Acholeplasma brassicae , A. palmae and A. laidlawii and Their Comparison to the Obligate Parasites from ' Candidatus Phytoplasma'.</title>
        <authorList>
            <person name="Kube M."/>
            <person name="Siewert C."/>
            <person name="Migdoll A.M."/>
            <person name="Duduk B."/>
            <person name="Holz S."/>
            <person name="Rabus R."/>
            <person name="Seemuller E."/>
            <person name="Mitrovic J."/>
            <person name="Muller I."/>
            <person name="Buttner C."/>
            <person name="Reinhardt R."/>
        </authorList>
    </citation>
    <scope>NUCLEOTIDE SEQUENCE [LARGE SCALE GENOMIC DNA]</scope>
    <source>
        <strain evidence="15">0502</strain>
    </source>
</reference>
<keyword evidence="10 12" id="KW-0472">Membrane</keyword>
<proteinExistence type="inferred from homology"/>
<evidence type="ECO:0000259" key="13">
    <source>
        <dbReference type="Pfam" id="PF00137"/>
    </source>
</evidence>
<dbReference type="KEGG" id="abra:BN85307510"/>
<keyword evidence="5 12" id="KW-0812">Transmembrane</keyword>
<evidence type="ECO:0000313" key="15">
    <source>
        <dbReference type="Proteomes" id="UP000032737"/>
    </source>
</evidence>
<dbReference type="InterPro" id="IPR000454">
    <property type="entry name" value="ATP_synth_F0_csu"/>
</dbReference>
<keyword evidence="4 12" id="KW-0138">CF(0)</keyword>
<keyword evidence="7 12" id="KW-1133">Transmembrane helix</keyword>
<keyword evidence="9 12" id="KW-0446">Lipid-binding</keyword>
<dbReference type="GO" id="GO:0033177">
    <property type="term" value="C:proton-transporting two-sector ATPase complex, proton-transporting domain"/>
    <property type="evidence" value="ECO:0007669"/>
    <property type="project" value="InterPro"/>
</dbReference>
<evidence type="ECO:0000256" key="1">
    <source>
        <dbReference type="ARBA" id="ARBA00004141"/>
    </source>
</evidence>
<keyword evidence="6 12" id="KW-0375">Hydrogen ion transport</keyword>
<evidence type="ECO:0000256" key="10">
    <source>
        <dbReference type="ARBA" id="ARBA00023136"/>
    </source>
</evidence>
<dbReference type="AlphaFoldDB" id="U4KN84"/>
<feature type="site" description="Reversibly protonated during proton transport" evidence="12">
    <location>
        <position position="78"/>
    </location>
</feature>
<keyword evidence="15" id="KW-1185">Reference proteome</keyword>
<dbReference type="PROSITE" id="PS00605">
    <property type="entry name" value="ATPASE_C"/>
    <property type="match status" value="1"/>
</dbReference>
<evidence type="ECO:0000256" key="7">
    <source>
        <dbReference type="ARBA" id="ARBA00022989"/>
    </source>
</evidence>
<dbReference type="InterPro" id="IPR020537">
    <property type="entry name" value="ATP_synth_F0_csu_DDCD_BS"/>
</dbReference>
<dbReference type="GO" id="GO:0046933">
    <property type="term" value="F:proton-transporting ATP synthase activity, rotational mechanism"/>
    <property type="evidence" value="ECO:0007669"/>
    <property type="project" value="UniProtKB-UniRule"/>
</dbReference>
<evidence type="ECO:0000256" key="3">
    <source>
        <dbReference type="ARBA" id="ARBA00022448"/>
    </source>
</evidence>
<dbReference type="NCBIfam" id="TIGR01260">
    <property type="entry name" value="ATP_synt_c"/>
    <property type="match status" value="1"/>
</dbReference>
<dbReference type="OrthoDB" id="9810379at2"/>
<dbReference type="InterPro" id="IPR005953">
    <property type="entry name" value="ATP_synth_csu_bac/chlpt"/>
</dbReference>
<dbReference type="STRING" id="61635.BN85307510"/>
<accession>U4KN84</accession>
<comment type="similarity">
    <text evidence="2 12">Belongs to the ATPase C chain family.</text>
</comment>
<keyword evidence="8 12" id="KW-0406">Ion transport</keyword>
<feature type="transmembrane region" description="Helical" evidence="12">
    <location>
        <begin position="25"/>
        <end position="50"/>
    </location>
</feature>
<dbReference type="GO" id="GO:0005886">
    <property type="term" value="C:plasma membrane"/>
    <property type="evidence" value="ECO:0007669"/>
    <property type="project" value="UniProtKB-SubCell"/>
</dbReference>
<feature type="transmembrane region" description="Helical" evidence="12">
    <location>
        <begin position="71"/>
        <end position="92"/>
    </location>
</feature>
<evidence type="ECO:0000256" key="5">
    <source>
        <dbReference type="ARBA" id="ARBA00022692"/>
    </source>
</evidence>
<dbReference type="Pfam" id="PF00137">
    <property type="entry name" value="ATP-synt_C"/>
    <property type="match status" value="1"/>
</dbReference>
<comment type="function">
    <text evidence="12">Key component of the F(0) channel; it plays a direct role in translocation across the membrane. A homomeric c-ring of between 10-14 subunits forms the central stalk rotor element with the F(1) delta and epsilon subunits.</text>
</comment>
<keyword evidence="3 12" id="KW-0813">Transport</keyword>
<dbReference type="HOGENOM" id="CLU_148047_2_0_14"/>
<comment type="function">
    <text evidence="12">F(1)F(0) ATP synthase produces ATP from ADP in the presence of a proton or sodium gradient. F-type ATPases consist of two structural domains, F(1) containing the extramembraneous catalytic core and F(0) containing the membrane proton channel, linked together by a central stalk and a peripheral stalk. During catalysis, ATP synthesis in the catalytic domain of F(1) is coupled via a rotary mechanism of the central stalk subunits to proton translocation.</text>
</comment>
<evidence type="ECO:0000256" key="9">
    <source>
        <dbReference type="ARBA" id="ARBA00023121"/>
    </source>
</evidence>
<dbReference type="InterPro" id="IPR002379">
    <property type="entry name" value="ATPase_proteolipid_c-like_dom"/>
</dbReference>
<feature type="domain" description="V-ATPase proteolipid subunit C-like" evidence="13">
    <location>
        <begin position="29"/>
        <end position="91"/>
    </location>
</feature>
<evidence type="ECO:0000256" key="6">
    <source>
        <dbReference type="ARBA" id="ARBA00022781"/>
    </source>
</evidence>
<dbReference type="PRINTS" id="PR00124">
    <property type="entry name" value="ATPASEC"/>
</dbReference>
<evidence type="ECO:0000256" key="11">
    <source>
        <dbReference type="ARBA" id="ARBA00023310"/>
    </source>
</evidence>
<evidence type="ECO:0000256" key="4">
    <source>
        <dbReference type="ARBA" id="ARBA00022547"/>
    </source>
</evidence>
<dbReference type="Proteomes" id="UP000032737">
    <property type="component" value="Chromosome"/>
</dbReference>
<organism evidence="14 15">
    <name type="scientific">Acholeplasma brassicae</name>
    <dbReference type="NCBI Taxonomy" id="61635"/>
    <lineage>
        <taxon>Bacteria</taxon>
        <taxon>Bacillati</taxon>
        <taxon>Mycoplasmatota</taxon>
        <taxon>Mollicutes</taxon>
        <taxon>Acholeplasmatales</taxon>
        <taxon>Acholeplasmataceae</taxon>
        <taxon>Acholeplasma</taxon>
    </lineage>
</organism>
<dbReference type="GO" id="GO:0045259">
    <property type="term" value="C:proton-transporting ATP synthase complex"/>
    <property type="evidence" value="ECO:0007669"/>
    <property type="project" value="UniProtKB-KW"/>
</dbReference>
<dbReference type="SUPFAM" id="SSF81333">
    <property type="entry name" value="F1F0 ATP synthase subunit C"/>
    <property type="match status" value="1"/>
</dbReference>
<name>U4KN84_9MOLU</name>
<keyword evidence="12" id="KW-1003">Cell membrane</keyword>
<comment type="subcellular location">
    <subcellularLocation>
        <location evidence="12">Cell membrane</location>
        <topology evidence="12">Multi-pass membrane protein</topology>
    </subcellularLocation>
    <subcellularLocation>
        <location evidence="1">Membrane</location>
        <topology evidence="1">Multi-pass membrane protein</topology>
    </subcellularLocation>
</comment>
<protein>
    <recommendedName>
        <fullName evidence="12">ATP synthase subunit c</fullName>
    </recommendedName>
    <alternativeName>
        <fullName evidence="12">ATP synthase F(0) sector subunit c</fullName>
    </alternativeName>
    <alternativeName>
        <fullName evidence="12">F-type ATPase subunit c</fullName>
        <shortName evidence="12">F-ATPase subunit c</shortName>
    </alternativeName>
    <alternativeName>
        <fullName evidence="12">Lipid-binding protein</fullName>
    </alternativeName>
</protein>
<evidence type="ECO:0000256" key="12">
    <source>
        <dbReference type="HAMAP-Rule" id="MF_01396"/>
    </source>
</evidence>
<gene>
    <name evidence="12 14" type="primary">atpE</name>
    <name evidence="14" type="ORF">BN85307510</name>
</gene>
<evidence type="ECO:0000256" key="8">
    <source>
        <dbReference type="ARBA" id="ARBA00023065"/>
    </source>
</evidence>
<dbReference type="InterPro" id="IPR035921">
    <property type="entry name" value="F/V-ATP_Csub_sf"/>
</dbReference>
<dbReference type="GO" id="GO:0008289">
    <property type="term" value="F:lipid binding"/>
    <property type="evidence" value="ECO:0007669"/>
    <property type="project" value="UniProtKB-KW"/>
</dbReference>
<evidence type="ECO:0000256" key="2">
    <source>
        <dbReference type="ARBA" id="ARBA00006704"/>
    </source>
</evidence>